<feature type="domain" description="DUF3857" evidence="1">
    <location>
        <begin position="69"/>
        <end position="185"/>
    </location>
</feature>
<dbReference type="RefSeq" id="WP_090293530.1">
    <property type="nucleotide sequence ID" value="NZ_FNKI01000001.1"/>
</dbReference>
<dbReference type="Gene3D" id="3.10.620.30">
    <property type="match status" value="1"/>
</dbReference>
<proteinExistence type="predicted"/>
<dbReference type="Pfam" id="PF12969">
    <property type="entry name" value="DUF3857"/>
    <property type="match status" value="1"/>
</dbReference>
<dbReference type="Gene3D" id="2.60.120.1130">
    <property type="match status" value="1"/>
</dbReference>
<evidence type="ECO:0000259" key="1">
    <source>
        <dbReference type="Pfam" id="PF12969"/>
    </source>
</evidence>
<gene>
    <name evidence="2" type="ORF">SAMN04487892_2645</name>
</gene>
<sequence length="656" mass="76975">MLKKFLLPILLLHCVFTFGQIEFEFGELSIFESDFKTYEKDTTANAVFLYEKGENYFEVRNGYIMLITKYHAKKKIINKNGFDHADIEIPYYHSDRSTEEVSKIRAITHNNGVKSSLDQSNIFDEDINEHWSQKKFTFPNVQEGSVLEYSYEIQSPYLYNLKGWYFQDDIPKIYTEYNAKIPANYRYNRSLKGELNLDVNEATVRERCFRLPSRPNQSSHCEVLKYVMEHVPAFKDDEEYMLGATNYRSKLEFELSEKLGFDGINTKYTKTWRDVDRQLRGDKDVGGQLRKKNYFERNIPLDLFTQSEDKLTKAKNIYRFVQSYYTWNEKFGVLWENRVKQAFDERTGNVAEINITLINLLNAADLDADAMLVSTREHGLPKKSHPVMTDFNYLIAKVDIDGTSYLLDATEKNLNFGMLPYRCLNYYGRVMDLDDGSYWFDIEPEKSNVRSVRLQMELDFESGSGSGVFDEISTGYEAYFKRNYLATMTEEEYLDKFDESTINDFYVEDFQVDEEKSNENQLVEHYEFTLENVGNGSTVLVNPFAIRYFKKNPFQSENRYYPVDFGYVRTFQYYASINIPEGYKIKEIPNPMNVGLPDNSGVLRFNCNESQGKVMVQFSLHLKYTQYTSEGYAYVKKFFENAVTAQNNSYVVFEKI</sequence>
<name>A0A1H2X936_9FLAO</name>
<keyword evidence="3" id="KW-1185">Reference proteome</keyword>
<evidence type="ECO:0000313" key="2">
    <source>
        <dbReference type="EMBL" id="SDW88984.1"/>
    </source>
</evidence>
<dbReference type="STRING" id="1073328.SAMN05216294_1266"/>
<protein>
    <recommendedName>
        <fullName evidence="1">DUF3857 domain-containing protein</fullName>
    </recommendedName>
</protein>
<dbReference type="EMBL" id="FNMY01000003">
    <property type="protein sequence ID" value="SDW88984.1"/>
    <property type="molecule type" value="Genomic_DNA"/>
</dbReference>
<dbReference type="Proteomes" id="UP000199592">
    <property type="component" value="Unassembled WGS sequence"/>
</dbReference>
<accession>A0A1H2X936</accession>
<dbReference type="AlphaFoldDB" id="A0A1H2X936"/>
<dbReference type="InterPro" id="IPR024618">
    <property type="entry name" value="DUF3857"/>
</dbReference>
<reference evidence="3" key="1">
    <citation type="submission" date="2016-10" db="EMBL/GenBank/DDBJ databases">
        <authorList>
            <person name="Varghese N."/>
            <person name="Submissions S."/>
        </authorList>
    </citation>
    <scope>NUCLEOTIDE SEQUENCE [LARGE SCALE GENOMIC DNA]</scope>
    <source>
        <strain evidence="3">DSM 25030</strain>
    </source>
</reference>
<evidence type="ECO:0000313" key="3">
    <source>
        <dbReference type="Proteomes" id="UP000199592"/>
    </source>
</evidence>
<dbReference type="Gene3D" id="2.60.40.3140">
    <property type="match status" value="1"/>
</dbReference>
<organism evidence="2 3">
    <name type="scientific">Flagellimonas zhangzhouensis</name>
    <dbReference type="NCBI Taxonomy" id="1073328"/>
    <lineage>
        <taxon>Bacteria</taxon>
        <taxon>Pseudomonadati</taxon>
        <taxon>Bacteroidota</taxon>
        <taxon>Flavobacteriia</taxon>
        <taxon>Flavobacteriales</taxon>
        <taxon>Flavobacteriaceae</taxon>
        <taxon>Flagellimonas</taxon>
    </lineage>
</organism>
<dbReference type="OrthoDB" id="8595007at2"/>